<dbReference type="Pfam" id="PF00560">
    <property type="entry name" value="LRR_1"/>
    <property type="match status" value="2"/>
</dbReference>
<dbReference type="InterPro" id="IPR032675">
    <property type="entry name" value="LRR_dom_sf"/>
</dbReference>
<evidence type="ECO:0000313" key="1">
    <source>
        <dbReference type="EMBL" id="KAF9662366.1"/>
    </source>
</evidence>
<gene>
    <name evidence="1" type="ORF">SADUNF_Sadunf18G0045800</name>
</gene>
<dbReference type="Gene3D" id="3.80.10.10">
    <property type="entry name" value="Ribonuclease Inhibitor"/>
    <property type="match status" value="1"/>
</dbReference>
<comment type="caution">
    <text evidence="1">The sequence shown here is derived from an EMBL/GenBank/DDBJ whole genome shotgun (WGS) entry which is preliminary data.</text>
</comment>
<dbReference type="EMBL" id="JADGMS010000018">
    <property type="protein sequence ID" value="KAF9662366.1"/>
    <property type="molecule type" value="Genomic_DNA"/>
</dbReference>
<dbReference type="AlphaFoldDB" id="A0A835J3Y0"/>
<dbReference type="SUPFAM" id="SSF52058">
    <property type="entry name" value="L domain-like"/>
    <property type="match status" value="1"/>
</dbReference>
<reference evidence="1 2" key="1">
    <citation type="submission" date="2020-10" db="EMBL/GenBank/DDBJ databases">
        <title>Plant Genome Project.</title>
        <authorList>
            <person name="Zhang R.-G."/>
        </authorList>
    </citation>
    <scope>NUCLEOTIDE SEQUENCE [LARGE SCALE GENOMIC DNA]</scope>
    <source>
        <strain evidence="1">FAFU-HL-1</strain>
        <tissue evidence="1">Leaf</tissue>
    </source>
</reference>
<keyword evidence="2" id="KW-1185">Reference proteome</keyword>
<name>A0A835J3Y0_9ROSI</name>
<sequence>MPSQIQPELNALDSLKVLAISNSRISSEIPRTLVGCKSLKIVDFSSNNLLGNLNDAITKWSNLKYLTLA</sequence>
<dbReference type="Proteomes" id="UP000657918">
    <property type="component" value="Unassembled WGS sequence"/>
</dbReference>
<evidence type="ECO:0000313" key="2">
    <source>
        <dbReference type="Proteomes" id="UP000657918"/>
    </source>
</evidence>
<organism evidence="1 2">
    <name type="scientific">Salix dunnii</name>
    <dbReference type="NCBI Taxonomy" id="1413687"/>
    <lineage>
        <taxon>Eukaryota</taxon>
        <taxon>Viridiplantae</taxon>
        <taxon>Streptophyta</taxon>
        <taxon>Embryophyta</taxon>
        <taxon>Tracheophyta</taxon>
        <taxon>Spermatophyta</taxon>
        <taxon>Magnoliopsida</taxon>
        <taxon>eudicotyledons</taxon>
        <taxon>Gunneridae</taxon>
        <taxon>Pentapetalae</taxon>
        <taxon>rosids</taxon>
        <taxon>fabids</taxon>
        <taxon>Malpighiales</taxon>
        <taxon>Salicaceae</taxon>
        <taxon>Saliceae</taxon>
        <taxon>Salix</taxon>
    </lineage>
</organism>
<protein>
    <submittedName>
        <fullName evidence="1">Uncharacterized protein</fullName>
    </submittedName>
</protein>
<proteinExistence type="predicted"/>
<dbReference type="OrthoDB" id="442066at2759"/>
<dbReference type="InterPro" id="IPR001611">
    <property type="entry name" value="Leu-rich_rpt"/>
</dbReference>
<accession>A0A835J3Y0</accession>